<evidence type="ECO:0000313" key="4">
    <source>
        <dbReference type="Proteomes" id="UP000323000"/>
    </source>
</evidence>
<gene>
    <name evidence="3" type="ORF">EZV62_020013</name>
</gene>
<dbReference type="AlphaFoldDB" id="A0A5C7HCW7"/>
<keyword evidence="4" id="KW-1185">Reference proteome</keyword>
<dbReference type="InterPro" id="IPR057670">
    <property type="entry name" value="SH3_retrovirus"/>
</dbReference>
<protein>
    <recommendedName>
        <fullName evidence="2">Retroviral polymerase SH3-like domain-containing protein</fullName>
    </recommendedName>
</protein>
<reference evidence="4" key="1">
    <citation type="journal article" date="2019" name="Gigascience">
        <title>De novo genome assembly of the endangered Acer yangbiense, a plant species with extremely small populations endemic to Yunnan Province, China.</title>
        <authorList>
            <person name="Yang J."/>
            <person name="Wariss H.M."/>
            <person name="Tao L."/>
            <person name="Zhang R."/>
            <person name="Yun Q."/>
            <person name="Hollingsworth P."/>
            <person name="Dao Z."/>
            <person name="Luo G."/>
            <person name="Guo H."/>
            <person name="Ma Y."/>
            <person name="Sun W."/>
        </authorList>
    </citation>
    <scope>NUCLEOTIDE SEQUENCE [LARGE SCALE GENOMIC DNA]</scope>
    <source>
        <strain evidence="4">cv. Malutang</strain>
    </source>
</reference>
<dbReference type="EMBL" id="VAHF01000009">
    <property type="protein sequence ID" value="TXG54757.1"/>
    <property type="molecule type" value="Genomic_DNA"/>
</dbReference>
<evidence type="ECO:0000256" key="1">
    <source>
        <dbReference type="SAM" id="MobiDB-lite"/>
    </source>
</evidence>
<dbReference type="Pfam" id="PF25597">
    <property type="entry name" value="SH3_retrovirus"/>
    <property type="match status" value="1"/>
</dbReference>
<feature type="compositionally biased region" description="Basic and acidic residues" evidence="1">
    <location>
        <begin position="13"/>
        <end position="32"/>
    </location>
</feature>
<sequence>MLRGPKVGLSNSKTEKNKAFDQVSHVDSKSGAKDNGMGRFGNGTPAAVQASGSDLDVRLYNLKSKKIVVSRDVIFDEQASFDWEKGIIQKRVVMIDEMQDNQVQDNANDEGVLQSPHSSTPSSLRDSSGSSFSSSPSSTP</sequence>
<evidence type="ECO:0000313" key="3">
    <source>
        <dbReference type="EMBL" id="TXG54757.1"/>
    </source>
</evidence>
<accession>A0A5C7HCW7</accession>
<name>A0A5C7HCW7_9ROSI</name>
<feature type="domain" description="Retroviral polymerase SH3-like" evidence="2">
    <location>
        <begin position="58"/>
        <end position="86"/>
    </location>
</feature>
<comment type="caution">
    <text evidence="3">The sequence shown here is derived from an EMBL/GenBank/DDBJ whole genome shotgun (WGS) entry which is preliminary data.</text>
</comment>
<dbReference type="Proteomes" id="UP000323000">
    <property type="component" value="Chromosome 9"/>
</dbReference>
<organism evidence="3 4">
    <name type="scientific">Acer yangbiense</name>
    <dbReference type="NCBI Taxonomy" id="1000413"/>
    <lineage>
        <taxon>Eukaryota</taxon>
        <taxon>Viridiplantae</taxon>
        <taxon>Streptophyta</taxon>
        <taxon>Embryophyta</taxon>
        <taxon>Tracheophyta</taxon>
        <taxon>Spermatophyta</taxon>
        <taxon>Magnoliopsida</taxon>
        <taxon>eudicotyledons</taxon>
        <taxon>Gunneridae</taxon>
        <taxon>Pentapetalae</taxon>
        <taxon>rosids</taxon>
        <taxon>malvids</taxon>
        <taxon>Sapindales</taxon>
        <taxon>Sapindaceae</taxon>
        <taxon>Hippocastanoideae</taxon>
        <taxon>Acereae</taxon>
        <taxon>Acer</taxon>
    </lineage>
</organism>
<feature type="region of interest" description="Disordered" evidence="1">
    <location>
        <begin position="99"/>
        <end position="140"/>
    </location>
</feature>
<evidence type="ECO:0000259" key="2">
    <source>
        <dbReference type="Pfam" id="PF25597"/>
    </source>
</evidence>
<proteinExistence type="predicted"/>
<feature type="compositionally biased region" description="Low complexity" evidence="1">
    <location>
        <begin position="115"/>
        <end position="140"/>
    </location>
</feature>
<feature type="region of interest" description="Disordered" evidence="1">
    <location>
        <begin position="1"/>
        <end position="45"/>
    </location>
</feature>